<evidence type="ECO:0000313" key="2">
    <source>
        <dbReference type="Proteomes" id="UP000092634"/>
    </source>
</evidence>
<dbReference type="InterPro" id="IPR007358">
    <property type="entry name" value="Nucleoid_associated_NdpA"/>
</dbReference>
<dbReference type="GO" id="GO:0009295">
    <property type="term" value="C:nucleoid"/>
    <property type="evidence" value="ECO:0007669"/>
    <property type="project" value="InterPro"/>
</dbReference>
<dbReference type="Proteomes" id="UP000092634">
    <property type="component" value="Unassembled WGS sequence"/>
</dbReference>
<sequence length="135" mass="14554">MQIVHSVIHGFDKEQHGPITDVVMKEVLLDNSLPAVVTLVQGVQKLLGNSSNSQAWGKFGDNARVGRFPPALHGYIAHQDDAGQFLALTQLVVTELVTEATKKQASTGGRILFSLFIDDDAGPIFMVAMIKQKGA</sequence>
<dbReference type="Pfam" id="PF04245">
    <property type="entry name" value="NA37"/>
    <property type="match status" value="1"/>
</dbReference>
<name>A0A1E8PNE2_9BURK</name>
<dbReference type="AlphaFoldDB" id="A0A1E8PNE2"/>
<gene>
    <name evidence="1" type="ORF">BA896_001270</name>
</gene>
<comment type="caution">
    <text evidence="1">The sequence shown here is derived from an EMBL/GenBank/DDBJ whole genome shotgun (WGS) entry which is preliminary data.</text>
</comment>
<reference evidence="1 2" key="1">
    <citation type="submission" date="2016-10" db="EMBL/GenBank/DDBJ databases">
        <title>Updated version of Genome Assembly of Janthinobacterium lividum ERGS5:01.</title>
        <authorList>
            <person name="Kumar R."/>
            <person name="Acharya V."/>
            <person name="Singh D."/>
        </authorList>
    </citation>
    <scope>NUCLEOTIDE SEQUENCE [LARGE SCALE GENOMIC DNA]</scope>
    <source>
        <strain evidence="1 2">ERGS5:01</strain>
    </source>
</reference>
<evidence type="ECO:0000313" key="1">
    <source>
        <dbReference type="EMBL" id="OFJ47833.1"/>
    </source>
</evidence>
<dbReference type="EMBL" id="MAQB02000001">
    <property type="protein sequence ID" value="OFJ47833.1"/>
    <property type="molecule type" value="Genomic_DNA"/>
</dbReference>
<protein>
    <submittedName>
        <fullName evidence="1">Uncharacterized protein</fullName>
    </submittedName>
</protein>
<proteinExistence type="predicted"/>
<accession>A0A1E8PNE2</accession>
<organism evidence="1 2">
    <name type="scientific">Janthinobacterium lividum</name>
    <dbReference type="NCBI Taxonomy" id="29581"/>
    <lineage>
        <taxon>Bacteria</taxon>
        <taxon>Pseudomonadati</taxon>
        <taxon>Pseudomonadota</taxon>
        <taxon>Betaproteobacteria</taxon>
        <taxon>Burkholderiales</taxon>
        <taxon>Oxalobacteraceae</taxon>
        <taxon>Janthinobacterium</taxon>
    </lineage>
</organism>